<dbReference type="PANTHER" id="PTHR14074">
    <property type="entry name" value="HELICASE WITH DEATH DOMAIN-RELATED"/>
    <property type="match status" value="1"/>
</dbReference>
<dbReference type="WBParaSite" id="jg26294">
    <property type="protein sequence ID" value="jg26294"/>
    <property type="gene ID" value="jg26294"/>
</dbReference>
<dbReference type="InterPro" id="IPR011545">
    <property type="entry name" value="DEAD/DEAH_box_helicase_dom"/>
</dbReference>
<reference evidence="3" key="1">
    <citation type="submission" date="2022-11" db="UniProtKB">
        <authorList>
            <consortium name="WormBaseParasite"/>
        </authorList>
    </citation>
    <scope>IDENTIFICATION</scope>
</reference>
<dbReference type="Proteomes" id="UP000887574">
    <property type="component" value="Unplaced"/>
</dbReference>
<dbReference type="InterPro" id="IPR027417">
    <property type="entry name" value="P-loop_NTPase"/>
</dbReference>
<dbReference type="GO" id="GO:0005524">
    <property type="term" value="F:ATP binding"/>
    <property type="evidence" value="ECO:0007669"/>
    <property type="project" value="InterPro"/>
</dbReference>
<dbReference type="GO" id="GO:0005737">
    <property type="term" value="C:cytoplasm"/>
    <property type="evidence" value="ECO:0007669"/>
    <property type="project" value="TreeGrafter"/>
</dbReference>
<dbReference type="AlphaFoldDB" id="A0A915E2L4"/>
<feature type="domain" description="Helicase ATP-binding" evidence="1">
    <location>
        <begin position="35"/>
        <end position="162"/>
    </location>
</feature>
<dbReference type="PANTHER" id="PTHR14074:SF16">
    <property type="entry name" value="ANTIVIRAL INNATE IMMUNE RESPONSE RECEPTOR RIG-I"/>
    <property type="match status" value="1"/>
</dbReference>
<protein>
    <submittedName>
        <fullName evidence="3">Helicase ATP-binding domain-containing protein</fullName>
    </submittedName>
</protein>
<accession>A0A915E2L4</accession>
<dbReference type="InterPro" id="IPR014001">
    <property type="entry name" value="Helicase_ATP-bd"/>
</dbReference>
<dbReference type="InterPro" id="IPR051363">
    <property type="entry name" value="RLR_Helicase"/>
</dbReference>
<evidence type="ECO:0000259" key="1">
    <source>
        <dbReference type="PROSITE" id="PS51192"/>
    </source>
</evidence>
<dbReference type="SUPFAM" id="SSF52540">
    <property type="entry name" value="P-loop containing nucleoside triphosphate hydrolases"/>
    <property type="match status" value="1"/>
</dbReference>
<name>A0A915E2L4_9BILA</name>
<keyword evidence="2" id="KW-1185">Reference proteome</keyword>
<sequence length="443" mass="50396">MKGKRSYMCTNRIRKNSSCSSHRSHPYLKMTAKVKTLVEQQKNVLERYVGDICEVQDICGSASNSLMCLSRQLIDIVGVVVVTPQIILNMLEAKPEKGYEDVFDDFRLTIFSMIVFDEAHHANDQHPYNVIMQSYHSLSESIGYDQGRDRKLPQVIALTASLGIGNSSTKLAEAIKHALMMCANLAANTIRNEELHFEFSDEIVLVDANDFHNLGFYKALVKELTFLEEEVLSVPEARIDVSLRNALSKSNATHLHQSYETGYESRAKLMQCFDRLLMFYHAIELLRLFGIATSLSYIEEEEKSYLATKSSQTTNHIKATLTDLRRQLKSDSSMFNALIEILNKQFSEREGSRVLIFALTRFQCKCLASLLGERTGFSSDFLTGQASTDESGKTKICVSRQWLKKGWIYLLAMWLSNITQLRMKLLIFSVEDEVEPRKPSRSS</sequence>
<dbReference type="Gene3D" id="1.20.1320.30">
    <property type="match status" value="1"/>
</dbReference>
<organism evidence="2 3">
    <name type="scientific">Ditylenchus dipsaci</name>
    <dbReference type="NCBI Taxonomy" id="166011"/>
    <lineage>
        <taxon>Eukaryota</taxon>
        <taxon>Metazoa</taxon>
        <taxon>Ecdysozoa</taxon>
        <taxon>Nematoda</taxon>
        <taxon>Chromadorea</taxon>
        <taxon>Rhabditida</taxon>
        <taxon>Tylenchina</taxon>
        <taxon>Tylenchomorpha</taxon>
        <taxon>Sphaerularioidea</taxon>
        <taxon>Anguinidae</taxon>
        <taxon>Anguininae</taxon>
        <taxon>Ditylenchus</taxon>
    </lineage>
</organism>
<evidence type="ECO:0000313" key="2">
    <source>
        <dbReference type="Proteomes" id="UP000887574"/>
    </source>
</evidence>
<dbReference type="PROSITE" id="PS51192">
    <property type="entry name" value="HELICASE_ATP_BIND_1"/>
    <property type="match status" value="1"/>
</dbReference>
<evidence type="ECO:0000313" key="3">
    <source>
        <dbReference type="WBParaSite" id="jg26294"/>
    </source>
</evidence>
<dbReference type="Pfam" id="PF00270">
    <property type="entry name" value="DEAD"/>
    <property type="match status" value="1"/>
</dbReference>
<dbReference type="GO" id="GO:0003676">
    <property type="term" value="F:nucleic acid binding"/>
    <property type="evidence" value="ECO:0007669"/>
    <property type="project" value="InterPro"/>
</dbReference>
<dbReference type="Gene3D" id="3.40.50.300">
    <property type="entry name" value="P-loop containing nucleotide triphosphate hydrolases"/>
    <property type="match status" value="2"/>
</dbReference>
<proteinExistence type="predicted"/>